<gene>
    <name evidence="1" type="primary">glnL_1</name>
    <name evidence="1" type="ORF">NCTC12965_00789</name>
</gene>
<dbReference type="EC" id="2.7.13.3" evidence="1"/>
<dbReference type="GO" id="GO:0004673">
    <property type="term" value="F:protein histidine kinase activity"/>
    <property type="evidence" value="ECO:0007669"/>
    <property type="project" value="UniProtKB-EC"/>
</dbReference>
<accession>A0A4U9TSX6</accession>
<name>A0A4U9TSX6_SERFO</name>
<reference evidence="1" key="1">
    <citation type="submission" date="2019-05" db="EMBL/GenBank/DDBJ databases">
        <authorList>
            <consortium name="Pathogen Informatics"/>
        </authorList>
    </citation>
    <scope>NUCLEOTIDE SEQUENCE [LARGE SCALE GENOMIC DNA]</scope>
    <source>
        <strain evidence="1">NCTC12965</strain>
    </source>
</reference>
<proteinExistence type="predicted"/>
<protein>
    <submittedName>
        <fullName evidence="1">Nitrogen regulation protein NR(II)</fullName>
        <ecNumber evidence="1">2.7.13.3</ecNumber>
    </submittedName>
</protein>
<evidence type="ECO:0000313" key="1">
    <source>
        <dbReference type="EMBL" id="VTR19344.1"/>
    </source>
</evidence>
<dbReference type="AlphaFoldDB" id="A0A4U9TSX6"/>
<sequence length="29" mass="3181">MRESLHAGQGFTDNEVTLVVDSRAHILSP</sequence>
<dbReference type="EMBL" id="CABEEZ010000019">
    <property type="protein sequence ID" value="VTR19344.1"/>
    <property type="molecule type" value="Genomic_DNA"/>
</dbReference>
<keyword evidence="1" id="KW-0808">Transferase</keyword>
<organism evidence="1">
    <name type="scientific">Serratia fonticola</name>
    <dbReference type="NCBI Taxonomy" id="47917"/>
    <lineage>
        <taxon>Bacteria</taxon>
        <taxon>Pseudomonadati</taxon>
        <taxon>Pseudomonadota</taxon>
        <taxon>Gammaproteobacteria</taxon>
        <taxon>Enterobacterales</taxon>
        <taxon>Yersiniaceae</taxon>
        <taxon>Serratia</taxon>
    </lineage>
</organism>